<reference evidence="8 9" key="1">
    <citation type="journal article" date="2019" name="Nat. Ecol. Evol.">
        <title>Megaphylogeny resolves global patterns of mushroom evolution.</title>
        <authorList>
            <person name="Varga T."/>
            <person name="Krizsan K."/>
            <person name="Foldi C."/>
            <person name="Dima B."/>
            <person name="Sanchez-Garcia M."/>
            <person name="Sanchez-Ramirez S."/>
            <person name="Szollosi G.J."/>
            <person name="Szarkandi J.G."/>
            <person name="Papp V."/>
            <person name="Albert L."/>
            <person name="Andreopoulos W."/>
            <person name="Angelini C."/>
            <person name="Antonin V."/>
            <person name="Barry K.W."/>
            <person name="Bougher N.L."/>
            <person name="Buchanan P."/>
            <person name="Buyck B."/>
            <person name="Bense V."/>
            <person name="Catcheside P."/>
            <person name="Chovatia M."/>
            <person name="Cooper J."/>
            <person name="Damon W."/>
            <person name="Desjardin D."/>
            <person name="Finy P."/>
            <person name="Geml J."/>
            <person name="Haridas S."/>
            <person name="Hughes K."/>
            <person name="Justo A."/>
            <person name="Karasinski D."/>
            <person name="Kautmanova I."/>
            <person name="Kiss B."/>
            <person name="Kocsube S."/>
            <person name="Kotiranta H."/>
            <person name="LaButti K.M."/>
            <person name="Lechner B.E."/>
            <person name="Liimatainen K."/>
            <person name="Lipzen A."/>
            <person name="Lukacs Z."/>
            <person name="Mihaltcheva S."/>
            <person name="Morgado L.N."/>
            <person name="Niskanen T."/>
            <person name="Noordeloos M.E."/>
            <person name="Ohm R.A."/>
            <person name="Ortiz-Santana B."/>
            <person name="Ovrebo C."/>
            <person name="Racz N."/>
            <person name="Riley R."/>
            <person name="Savchenko A."/>
            <person name="Shiryaev A."/>
            <person name="Soop K."/>
            <person name="Spirin V."/>
            <person name="Szebenyi C."/>
            <person name="Tomsovsky M."/>
            <person name="Tulloss R.E."/>
            <person name="Uehling J."/>
            <person name="Grigoriev I.V."/>
            <person name="Vagvolgyi C."/>
            <person name="Papp T."/>
            <person name="Martin F.M."/>
            <person name="Miettinen O."/>
            <person name="Hibbett D.S."/>
            <person name="Nagy L.G."/>
        </authorList>
    </citation>
    <scope>NUCLEOTIDE SEQUENCE [LARGE SCALE GENOMIC DNA]</scope>
    <source>
        <strain evidence="8 9">HHB13444</strain>
    </source>
</reference>
<evidence type="ECO:0000256" key="3">
    <source>
        <dbReference type="ARBA" id="ARBA00023027"/>
    </source>
</evidence>
<proteinExistence type="inferred from homology"/>
<keyword evidence="9" id="KW-1185">Reference proteome</keyword>
<feature type="region of interest" description="Disordered" evidence="6">
    <location>
        <begin position="514"/>
        <end position="533"/>
    </location>
</feature>
<dbReference type="Gene3D" id="3.40.605.10">
    <property type="entry name" value="Aldehyde Dehydrogenase, Chain A, domain 1"/>
    <property type="match status" value="1"/>
</dbReference>
<dbReference type="Pfam" id="PF00171">
    <property type="entry name" value="Aldedh"/>
    <property type="match status" value="1"/>
</dbReference>
<evidence type="ECO:0000256" key="5">
    <source>
        <dbReference type="RuleBase" id="RU003345"/>
    </source>
</evidence>
<dbReference type="InParanoid" id="A0A5C3PVJ7"/>
<evidence type="ECO:0000256" key="2">
    <source>
        <dbReference type="ARBA" id="ARBA00023002"/>
    </source>
</evidence>
<dbReference type="PROSITE" id="PS00687">
    <property type="entry name" value="ALDEHYDE_DEHYDR_GLU"/>
    <property type="match status" value="1"/>
</dbReference>
<dbReference type="STRING" id="1314778.A0A5C3PVJ7"/>
<dbReference type="GO" id="GO:0016620">
    <property type="term" value="F:oxidoreductase activity, acting on the aldehyde or oxo group of donors, NAD or NADP as acceptor"/>
    <property type="evidence" value="ECO:0007669"/>
    <property type="project" value="InterPro"/>
</dbReference>
<gene>
    <name evidence="8" type="ORF">K466DRAFT_597178</name>
</gene>
<evidence type="ECO:0000313" key="9">
    <source>
        <dbReference type="Proteomes" id="UP000308197"/>
    </source>
</evidence>
<feature type="active site" evidence="4">
    <location>
        <position position="273"/>
    </location>
</feature>
<protein>
    <submittedName>
        <fullName evidence="8">Aldehyde dehydrogenase</fullName>
    </submittedName>
</protein>
<dbReference type="SUPFAM" id="SSF53720">
    <property type="entry name" value="ALDH-like"/>
    <property type="match status" value="1"/>
</dbReference>
<dbReference type="PANTHER" id="PTHR42986">
    <property type="entry name" value="BENZALDEHYDE DEHYDROGENASE YFMT"/>
    <property type="match status" value="1"/>
</dbReference>
<evidence type="ECO:0000256" key="4">
    <source>
        <dbReference type="PROSITE-ProRule" id="PRU10007"/>
    </source>
</evidence>
<evidence type="ECO:0000313" key="8">
    <source>
        <dbReference type="EMBL" id="TFK90133.1"/>
    </source>
</evidence>
<dbReference type="AlphaFoldDB" id="A0A5C3PVJ7"/>
<keyword evidence="2 5" id="KW-0560">Oxidoreductase</keyword>
<comment type="similarity">
    <text evidence="1 5">Belongs to the aldehyde dehydrogenase family.</text>
</comment>
<dbReference type="InterPro" id="IPR016161">
    <property type="entry name" value="Ald_DH/histidinol_DH"/>
</dbReference>
<accession>A0A5C3PVJ7</accession>
<name>A0A5C3PVJ7_9APHY</name>
<evidence type="ECO:0000256" key="1">
    <source>
        <dbReference type="ARBA" id="ARBA00009986"/>
    </source>
</evidence>
<dbReference type="PANTHER" id="PTHR42986:SF1">
    <property type="entry name" value="BENZALDEHYDE DEHYDROGENASE YFMT"/>
    <property type="match status" value="1"/>
</dbReference>
<dbReference type="InterPro" id="IPR016163">
    <property type="entry name" value="Ald_DH_C"/>
</dbReference>
<keyword evidence="3" id="KW-0520">NAD</keyword>
<evidence type="ECO:0000256" key="6">
    <source>
        <dbReference type="SAM" id="MobiDB-lite"/>
    </source>
</evidence>
<dbReference type="InterPro" id="IPR016162">
    <property type="entry name" value="Ald_DH_N"/>
</dbReference>
<organism evidence="8 9">
    <name type="scientific">Polyporus arcularius HHB13444</name>
    <dbReference type="NCBI Taxonomy" id="1314778"/>
    <lineage>
        <taxon>Eukaryota</taxon>
        <taxon>Fungi</taxon>
        <taxon>Dikarya</taxon>
        <taxon>Basidiomycota</taxon>
        <taxon>Agaricomycotina</taxon>
        <taxon>Agaricomycetes</taxon>
        <taxon>Polyporales</taxon>
        <taxon>Polyporaceae</taxon>
        <taxon>Polyporus</taxon>
    </lineage>
</organism>
<evidence type="ECO:0000259" key="7">
    <source>
        <dbReference type="Pfam" id="PF00171"/>
    </source>
</evidence>
<dbReference type="Gene3D" id="3.40.309.10">
    <property type="entry name" value="Aldehyde Dehydrogenase, Chain A, domain 2"/>
    <property type="match status" value="1"/>
</dbReference>
<feature type="domain" description="Aldehyde dehydrogenase" evidence="7">
    <location>
        <begin position="14"/>
        <end position="485"/>
    </location>
</feature>
<dbReference type="InterPro" id="IPR015590">
    <property type="entry name" value="Aldehyde_DH_dom"/>
</dbReference>
<dbReference type="EMBL" id="ML211054">
    <property type="protein sequence ID" value="TFK90133.1"/>
    <property type="molecule type" value="Genomic_DNA"/>
</dbReference>
<dbReference type="InterPro" id="IPR029510">
    <property type="entry name" value="Ald_DH_CS_GLU"/>
</dbReference>
<sequence>MSLPFTPLFIDGQWRPASTGASFEVRNPTTGQVVGTAASASAEDCAAAVDAAARAFTTWEHIPLMVKRDVFLRAADILATDKYREKVATIPPEEVSSTEDMLPFNYLAQIGFLRNYASMAMEMKGEAFPSIVPGGRVMAQRRAFGVVFGIAPWNAPTGLTIRAIALPIICGNTVVLKCSEESPRTQAIIAELFEEAGLPKGVLNFISMSREDSPARTAEIIAHPLIRKISVSALSAHFLGCTVSTGSQFTGSDRVGRIIAAEAAKYLKPCILELGGKAPVVVLDDADIPRAARAITSSALLNSGQVCMSTERVIVQQGAAPTLVQELTALFKQVKAGDTKTEPSAVLDALFTDRSAENVVGMIKEAVSDGATLIVGDLSRQGAVVQPHILMNVRPGMRLWERESFGPVVVVAVVDTTDEAVELANSSEYSMSAGLWTRDVHAALDVSARIRAYCTNINGPTIHGEPMRTLGGMGGASGYGHFNIDDWTQLRLTVLHPAKEPPYPVVSRLGSIAQTTTNGTGDRVVSNANGTTH</sequence>
<dbReference type="Proteomes" id="UP000308197">
    <property type="component" value="Unassembled WGS sequence"/>
</dbReference>